<comment type="similarity">
    <text evidence="2 8">Belongs to the cytochrome P450 family.</text>
</comment>
<feature type="binding site" description="axial binding residue" evidence="7">
    <location>
        <position position="456"/>
    </location>
    <ligand>
        <name>heme</name>
        <dbReference type="ChEBI" id="CHEBI:30413"/>
    </ligand>
    <ligandPart>
        <name>Fe</name>
        <dbReference type="ChEBI" id="CHEBI:18248"/>
    </ligandPart>
</feature>
<dbReference type="PRINTS" id="PR00463">
    <property type="entry name" value="EP450I"/>
</dbReference>
<dbReference type="GO" id="GO:0006082">
    <property type="term" value="P:organic acid metabolic process"/>
    <property type="evidence" value="ECO:0007669"/>
    <property type="project" value="TreeGrafter"/>
</dbReference>
<keyword evidence="11" id="KW-1185">Reference proteome</keyword>
<dbReference type="Proteomes" id="UP000659654">
    <property type="component" value="Unassembled WGS sequence"/>
</dbReference>
<dbReference type="FunFam" id="1.10.630.10:FF:000036">
    <property type="entry name" value="CYtochrome P450 family"/>
    <property type="match status" value="1"/>
</dbReference>
<organism evidence="10 11">
    <name type="scientific">Bursaphelenchus xylophilus</name>
    <name type="common">Pinewood nematode worm</name>
    <name type="synonym">Aphelenchoides xylophilus</name>
    <dbReference type="NCBI Taxonomy" id="6326"/>
    <lineage>
        <taxon>Eukaryota</taxon>
        <taxon>Metazoa</taxon>
        <taxon>Ecdysozoa</taxon>
        <taxon>Nematoda</taxon>
        <taxon>Chromadorea</taxon>
        <taxon>Rhabditida</taxon>
        <taxon>Tylenchina</taxon>
        <taxon>Tylenchomorpha</taxon>
        <taxon>Aphelenchoidea</taxon>
        <taxon>Aphelenchoididae</taxon>
        <taxon>Bursaphelenchus</taxon>
    </lineage>
</organism>
<dbReference type="GO" id="GO:0005737">
    <property type="term" value="C:cytoplasm"/>
    <property type="evidence" value="ECO:0007669"/>
    <property type="project" value="TreeGrafter"/>
</dbReference>
<dbReference type="InterPro" id="IPR001128">
    <property type="entry name" value="Cyt_P450"/>
</dbReference>
<dbReference type="PROSITE" id="PS00086">
    <property type="entry name" value="CYTOCHROME_P450"/>
    <property type="match status" value="1"/>
</dbReference>
<dbReference type="Pfam" id="PF00067">
    <property type="entry name" value="p450"/>
    <property type="match status" value="1"/>
</dbReference>
<keyword evidence="9" id="KW-0732">Signal</keyword>
<evidence type="ECO:0000256" key="3">
    <source>
        <dbReference type="ARBA" id="ARBA00022723"/>
    </source>
</evidence>
<keyword evidence="4 8" id="KW-0560">Oxidoreductase</keyword>
<dbReference type="PANTHER" id="PTHR24300:SF414">
    <property type="entry name" value="CYTOCHROME P450 FAMILY"/>
    <property type="match status" value="1"/>
</dbReference>
<evidence type="ECO:0000256" key="7">
    <source>
        <dbReference type="PIRSR" id="PIRSR602401-1"/>
    </source>
</evidence>
<evidence type="ECO:0000313" key="10">
    <source>
        <dbReference type="EMBL" id="CAD5227975.1"/>
    </source>
</evidence>
<dbReference type="InterPro" id="IPR002401">
    <property type="entry name" value="Cyt_P450_E_grp-I"/>
</dbReference>
<keyword evidence="3 7" id="KW-0479">Metal-binding</keyword>
<evidence type="ECO:0000256" key="2">
    <source>
        <dbReference type="ARBA" id="ARBA00010617"/>
    </source>
</evidence>
<evidence type="ECO:0000256" key="5">
    <source>
        <dbReference type="ARBA" id="ARBA00023004"/>
    </source>
</evidence>
<dbReference type="InterPro" id="IPR017972">
    <property type="entry name" value="Cyt_P450_CS"/>
</dbReference>
<evidence type="ECO:0000256" key="6">
    <source>
        <dbReference type="ARBA" id="ARBA00023033"/>
    </source>
</evidence>
<dbReference type="PANTHER" id="PTHR24300">
    <property type="entry name" value="CYTOCHROME P450 508A4-RELATED"/>
    <property type="match status" value="1"/>
</dbReference>
<dbReference type="OrthoDB" id="2789670at2759"/>
<sequence length="517" mass="59935">MILFLLTLLTLLLFYNFRYKRQHLPPGPTPWPIMGNVFEMGRSPSWNRLFYEWKVRYGGIYTYWLGETPIVNVCDYRLAVELAVKNADAYADRVQLPHSDFAMRGGILGIVSTNDEMWREHRRFVMKVLRDFGMGKNKIQEHILDQVRYLTSEIDEKVIKKDGVTDLHDVVSVAVGSIINSLLFGYDFRGREHECHRTTQLMQGLVEGLSRPLAVIGRFYPLSLHIPAVKRRFDEVAHTFHLLLHDMTVIVEEHRERYIMEGEEMKVLDFVDAYLVEQGKLMRDEGNVGLFSFASHLQLLNSSNDQLVNVLIDVWFGGHETSHATILWGIAFWIHNPQVQERMHKELDTVINGDRMVTLADKLSLPYMNATISEIQRFANIFRQFNLAHALAKDVEIGDYHFRRGQVLNIEFCAWFKDPEVFENPGVFDPNRFLDENGQFRKCDELIPFGIGRRVCLGESLARTELFLILANLANQYKFLPHEDLPKLEPYLNPNATILPPFECKIVKRHKDSPATV</sequence>
<keyword evidence="5 7" id="KW-0408">Iron</keyword>
<dbReference type="GO" id="GO:0016712">
    <property type="term" value="F:oxidoreductase activity, acting on paired donors, with incorporation or reduction of molecular oxygen, reduced flavin or flavoprotein as one donor, and incorporation of one atom of oxygen"/>
    <property type="evidence" value="ECO:0007669"/>
    <property type="project" value="TreeGrafter"/>
</dbReference>
<dbReference type="GO" id="GO:0020037">
    <property type="term" value="F:heme binding"/>
    <property type="evidence" value="ECO:0007669"/>
    <property type="project" value="InterPro"/>
</dbReference>
<dbReference type="EMBL" id="CAJFDI010000004">
    <property type="protein sequence ID" value="CAD5227975.1"/>
    <property type="molecule type" value="Genomic_DNA"/>
</dbReference>
<feature type="signal peptide" evidence="9">
    <location>
        <begin position="1"/>
        <end position="20"/>
    </location>
</feature>
<comment type="cofactor">
    <cofactor evidence="1 7">
        <name>heme</name>
        <dbReference type="ChEBI" id="CHEBI:30413"/>
    </cofactor>
</comment>
<keyword evidence="7 8" id="KW-0349">Heme</keyword>
<dbReference type="CDD" id="cd20617">
    <property type="entry name" value="CYP1_2-like"/>
    <property type="match status" value="1"/>
</dbReference>
<dbReference type="SMR" id="A0A7I8XJS1"/>
<dbReference type="SUPFAM" id="SSF48264">
    <property type="entry name" value="Cytochrome P450"/>
    <property type="match status" value="1"/>
</dbReference>
<dbReference type="PRINTS" id="PR00385">
    <property type="entry name" value="P450"/>
</dbReference>
<feature type="chain" id="PRO_5036204551" evidence="9">
    <location>
        <begin position="21"/>
        <end position="517"/>
    </location>
</feature>
<keyword evidence="6 8" id="KW-0503">Monooxygenase</keyword>
<comment type="caution">
    <text evidence="10">The sequence shown here is derived from an EMBL/GenBank/DDBJ whole genome shotgun (WGS) entry which is preliminary data.</text>
</comment>
<dbReference type="GO" id="GO:0005506">
    <property type="term" value="F:iron ion binding"/>
    <property type="evidence" value="ECO:0007669"/>
    <property type="project" value="InterPro"/>
</dbReference>
<evidence type="ECO:0000313" key="11">
    <source>
        <dbReference type="Proteomes" id="UP000659654"/>
    </source>
</evidence>
<protein>
    <submittedName>
        <fullName evidence="10">(pine wood nematode) hypothetical protein</fullName>
    </submittedName>
</protein>
<accession>A0A7I8XJS1</accession>
<dbReference type="EMBL" id="CAJFCV020000004">
    <property type="protein sequence ID" value="CAG9118384.1"/>
    <property type="molecule type" value="Genomic_DNA"/>
</dbReference>
<proteinExistence type="inferred from homology"/>
<name>A0A7I8XJS1_BURXY</name>
<gene>
    <name evidence="10" type="ORF">BXYJ_LOCUS10213</name>
</gene>
<evidence type="ECO:0000256" key="8">
    <source>
        <dbReference type="RuleBase" id="RU000461"/>
    </source>
</evidence>
<dbReference type="GO" id="GO:0006805">
    <property type="term" value="P:xenobiotic metabolic process"/>
    <property type="evidence" value="ECO:0007669"/>
    <property type="project" value="TreeGrafter"/>
</dbReference>
<dbReference type="InterPro" id="IPR036396">
    <property type="entry name" value="Cyt_P450_sf"/>
</dbReference>
<reference evidence="10" key="1">
    <citation type="submission" date="2020-09" db="EMBL/GenBank/DDBJ databases">
        <authorList>
            <person name="Kikuchi T."/>
        </authorList>
    </citation>
    <scope>NUCLEOTIDE SEQUENCE</scope>
    <source>
        <strain evidence="10">Ka4C1</strain>
    </source>
</reference>
<evidence type="ECO:0000256" key="1">
    <source>
        <dbReference type="ARBA" id="ARBA00001971"/>
    </source>
</evidence>
<evidence type="ECO:0000256" key="9">
    <source>
        <dbReference type="SAM" id="SignalP"/>
    </source>
</evidence>
<dbReference type="Proteomes" id="UP000582659">
    <property type="component" value="Unassembled WGS sequence"/>
</dbReference>
<evidence type="ECO:0000256" key="4">
    <source>
        <dbReference type="ARBA" id="ARBA00023002"/>
    </source>
</evidence>
<dbReference type="AlphaFoldDB" id="A0A7I8XJS1"/>
<dbReference type="InterPro" id="IPR050182">
    <property type="entry name" value="Cytochrome_P450_fam2"/>
</dbReference>
<dbReference type="Gene3D" id="1.10.630.10">
    <property type="entry name" value="Cytochrome P450"/>
    <property type="match status" value="1"/>
</dbReference>